<accession>A0A8C2TLG8</accession>
<evidence type="ECO:0000256" key="1">
    <source>
        <dbReference type="ARBA" id="ARBA00004123"/>
    </source>
</evidence>
<dbReference type="FunFam" id="3.30.450.20:FF:000019">
    <property type="entry name" value="Aryl hydrocarbon receptor 1"/>
    <property type="match status" value="1"/>
</dbReference>
<feature type="domain" description="BHLH" evidence="11">
    <location>
        <begin position="54"/>
        <end position="107"/>
    </location>
</feature>
<keyword evidence="6" id="KW-0804">Transcription</keyword>
<dbReference type="GeneTree" id="ENSGT00940000154486"/>
<dbReference type="SMART" id="SM00086">
    <property type="entry name" value="PAC"/>
    <property type="match status" value="1"/>
</dbReference>
<dbReference type="GO" id="GO:0034751">
    <property type="term" value="C:aryl hydrocarbon receptor complex"/>
    <property type="evidence" value="ECO:0007669"/>
    <property type="project" value="TreeGrafter"/>
</dbReference>
<keyword evidence="9" id="KW-0732">Signal</keyword>
<keyword evidence="7" id="KW-0539">Nucleus</keyword>
<organism evidence="12 13">
    <name type="scientific">Coturnix japonica</name>
    <name type="common">Japanese quail</name>
    <name type="synonym">Coturnix coturnix japonica</name>
    <dbReference type="NCBI Taxonomy" id="93934"/>
    <lineage>
        <taxon>Eukaryota</taxon>
        <taxon>Metazoa</taxon>
        <taxon>Chordata</taxon>
        <taxon>Craniata</taxon>
        <taxon>Vertebrata</taxon>
        <taxon>Euteleostomi</taxon>
        <taxon>Archelosauria</taxon>
        <taxon>Archosauria</taxon>
        <taxon>Dinosauria</taxon>
        <taxon>Saurischia</taxon>
        <taxon>Theropoda</taxon>
        <taxon>Coelurosauria</taxon>
        <taxon>Aves</taxon>
        <taxon>Neognathae</taxon>
        <taxon>Galloanserae</taxon>
        <taxon>Galliformes</taxon>
        <taxon>Phasianidae</taxon>
        <taxon>Perdicinae</taxon>
        <taxon>Coturnix</taxon>
    </lineage>
</organism>
<dbReference type="PANTHER" id="PTHR10649">
    <property type="entry name" value="ARYL HYDROCARBON RECEPTOR"/>
    <property type="match status" value="1"/>
</dbReference>
<dbReference type="InterPro" id="IPR000014">
    <property type="entry name" value="PAS"/>
</dbReference>
<dbReference type="Ensembl" id="ENSCJPT00005021873.1">
    <property type="protein sequence ID" value="ENSCJPP00005015424.1"/>
    <property type="gene ID" value="ENSCJPG00005012786.1"/>
</dbReference>
<dbReference type="CDD" id="cd00130">
    <property type="entry name" value="PAS"/>
    <property type="match status" value="2"/>
</dbReference>
<dbReference type="InterPro" id="IPR011598">
    <property type="entry name" value="bHLH_dom"/>
</dbReference>
<name>A0A8C2TLG8_COTJA</name>
<dbReference type="InterPro" id="IPR036638">
    <property type="entry name" value="HLH_DNA-bd_sf"/>
</dbReference>
<reference evidence="12" key="1">
    <citation type="submission" date="2015-11" db="EMBL/GenBank/DDBJ databases">
        <authorList>
            <consortium name="International Coturnix japonica Genome Analysis Consortium"/>
            <person name="Warren W."/>
            <person name="Burt D.W."/>
            <person name="Antin P.B."/>
            <person name="Lanford R."/>
            <person name="Gros J."/>
            <person name="Wilson R.K."/>
        </authorList>
    </citation>
    <scope>NUCLEOTIDE SEQUENCE [LARGE SCALE GENOMIC DNA]</scope>
</reference>
<dbReference type="GO" id="GO:0006805">
    <property type="term" value="P:xenobiotic metabolic process"/>
    <property type="evidence" value="ECO:0007669"/>
    <property type="project" value="InterPro"/>
</dbReference>
<evidence type="ECO:0000313" key="12">
    <source>
        <dbReference type="Ensembl" id="ENSCJPP00005015424.1"/>
    </source>
</evidence>
<reference evidence="12" key="2">
    <citation type="submission" date="2025-08" db="UniProtKB">
        <authorList>
            <consortium name="Ensembl"/>
        </authorList>
    </citation>
    <scope>IDENTIFICATION</scope>
</reference>
<dbReference type="Pfam" id="PF08447">
    <property type="entry name" value="PAS_3"/>
    <property type="match status" value="1"/>
</dbReference>
<dbReference type="SMART" id="SM00091">
    <property type="entry name" value="PAS"/>
    <property type="match status" value="2"/>
</dbReference>
<evidence type="ECO:0000256" key="2">
    <source>
        <dbReference type="ARBA" id="ARBA00022737"/>
    </source>
</evidence>
<keyword evidence="4" id="KW-0238">DNA-binding</keyword>
<comment type="subcellular location">
    <subcellularLocation>
        <location evidence="1">Nucleus</location>
    </subcellularLocation>
</comment>
<proteinExistence type="predicted"/>
<evidence type="ECO:0000256" key="4">
    <source>
        <dbReference type="ARBA" id="ARBA00023125"/>
    </source>
</evidence>
<dbReference type="Gene3D" id="3.30.450.20">
    <property type="entry name" value="PAS domain"/>
    <property type="match status" value="2"/>
</dbReference>
<dbReference type="CDD" id="cd19696">
    <property type="entry name" value="bHLH-PAS_AhR_like"/>
    <property type="match status" value="1"/>
</dbReference>
<dbReference type="GO" id="GO:0000976">
    <property type="term" value="F:transcription cis-regulatory region binding"/>
    <property type="evidence" value="ECO:0007669"/>
    <property type="project" value="TreeGrafter"/>
</dbReference>
<evidence type="ECO:0000256" key="6">
    <source>
        <dbReference type="ARBA" id="ARBA00023163"/>
    </source>
</evidence>
<evidence type="ECO:0000313" key="13">
    <source>
        <dbReference type="Proteomes" id="UP000694412"/>
    </source>
</evidence>
<evidence type="ECO:0000256" key="9">
    <source>
        <dbReference type="SAM" id="SignalP"/>
    </source>
</evidence>
<feature type="domain" description="PAS" evidence="10">
    <location>
        <begin position="149"/>
        <end position="212"/>
    </location>
</feature>
<gene>
    <name evidence="12" type="primary">LOC107316409</name>
</gene>
<evidence type="ECO:0000259" key="11">
    <source>
        <dbReference type="PROSITE" id="PS50888"/>
    </source>
</evidence>
<sequence>MALLGLAFTASWPYLGLPVFYCYGCSNISSRVGRSLLTHLIKLCFAFSSPKPPPPEGVKSNPSKRHRARLNEELNKLTGLLPFPEDVCTRFDKLSALRLAVGYLKVKNYLMAVGTDVGNCMLDQPRAPGGNRQTHLQVNREPFPEGDLLLQALNGFVIIVSEDGYIVYISPTMQSYLGFRQSDLIYQSIYGLIHEDDRAAFHCQLCNAIPDGCSAMGSSSHQCPERSGCMERNFTCRLRCLLDNSSGFLALNFQGRLKLLFGQQKRASDTSLGPLPLALFAIVTPLQPSPILKLQTKPLFFQSKHKLDFTPIACDSWGLVILGYTEEELFCRGSGYQFVHAADMIYCAESHVRVMKTGKSGTIVFRLLTKKGTWLWLQSRAWLVYKGGEPDCIIAQQHVLSNEEGEEHLRKRDLQLPFNFATGEAIIYGNNFPKALGSFQAKEEFQMKTDSHTEQHAIEPNSVPGAMMEQDTSICLSHTDVPQFSLPDLDAEPDGPSQDGKVGHDKDSSSLLMATETLFEKSEVDGNISQSLCVVSTELQQWEDALLSLDMEEMPSEVFGEKLSSESPSYMEQMLFREGDGKNIELLHCNEDGCSVAQFQHWEFNPESPQAFQAPQQPQAADAQGQDVVLSLDFVMSEGSSAPAEQQILINPASLEEEMLLDALGPSSKTCAVDQLVNSGLDFQAGLSTSIPIDTIIPDCQSQSECTLMGLSCPPPLDSSTLVSQWHDVPAWANLGCTLGQSTSPGDCPLDTWMAAPEQLGATGASLESQTALTSSSQSWGSFPRQPHCSGEQVLLSKDAWPQPQGLVLGINVSPGMHQTDNIMLHHYEYRMSQGVFRSFIGDAIKMPTSALPCTNHPGALAGLSSNCSASPSAEVGVQASSCEPGTVFPLSSLAGRQPLCSCHVQLKVWGGDCRT</sequence>
<feature type="region of interest" description="Disordered" evidence="8">
    <location>
        <begin position="484"/>
        <end position="507"/>
    </location>
</feature>
<dbReference type="GO" id="GO:0004879">
    <property type="term" value="F:nuclear receptor activity"/>
    <property type="evidence" value="ECO:0007669"/>
    <property type="project" value="TreeGrafter"/>
</dbReference>
<reference evidence="12" key="3">
    <citation type="submission" date="2025-09" db="UniProtKB">
        <authorList>
            <consortium name="Ensembl"/>
        </authorList>
    </citation>
    <scope>IDENTIFICATION</scope>
</reference>
<dbReference type="SUPFAM" id="SSF47459">
    <property type="entry name" value="HLH, helix-loop-helix DNA-binding domain"/>
    <property type="match status" value="1"/>
</dbReference>
<dbReference type="Proteomes" id="UP000694412">
    <property type="component" value="Chromosome 7"/>
</dbReference>
<dbReference type="PROSITE" id="PS50888">
    <property type="entry name" value="BHLH"/>
    <property type="match status" value="1"/>
</dbReference>
<feature type="chain" id="PRO_5034982707" evidence="9">
    <location>
        <begin position="19"/>
        <end position="916"/>
    </location>
</feature>
<dbReference type="PROSITE" id="PS50112">
    <property type="entry name" value="PAS"/>
    <property type="match status" value="1"/>
</dbReference>
<dbReference type="Gene3D" id="4.10.280.10">
    <property type="entry name" value="Helix-loop-helix DNA-binding domain"/>
    <property type="match status" value="1"/>
</dbReference>
<dbReference type="InterPro" id="IPR013767">
    <property type="entry name" value="PAS_fold"/>
</dbReference>
<dbReference type="GO" id="GO:0005634">
    <property type="term" value="C:nucleus"/>
    <property type="evidence" value="ECO:0007669"/>
    <property type="project" value="UniProtKB-SubCell"/>
</dbReference>
<dbReference type="AlphaFoldDB" id="A0A8C2TLG8"/>
<dbReference type="Pfam" id="PF00989">
    <property type="entry name" value="PAS"/>
    <property type="match status" value="1"/>
</dbReference>
<evidence type="ECO:0000256" key="3">
    <source>
        <dbReference type="ARBA" id="ARBA00023015"/>
    </source>
</evidence>
<dbReference type="InterPro" id="IPR035965">
    <property type="entry name" value="PAS-like_dom_sf"/>
</dbReference>
<feature type="signal peptide" evidence="9">
    <location>
        <begin position="1"/>
        <end position="18"/>
    </location>
</feature>
<dbReference type="InterPro" id="IPR013655">
    <property type="entry name" value="PAS_fold_3"/>
</dbReference>
<evidence type="ECO:0000256" key="8">
    <source>
        <dbReference type="SAM" id="MobiDB-lite"/>
    </source>
</evidence>
<keyword evidence="13" id="KW-1185">Reference proteome</keyword>
<dbReference type="PANTHER" id="PTHR10649:SF17">
    <property type="entry name" value="ARYL HYDROCARBON RECEPTOR 2"/>
    <property type="match status" value="1"/>
</dbReference>
<dbReference type="GO" id="GO:0046983">
    <property type="term" value="F:protein dimerization activity"/>
    <property type="evidence" value="ECO:0007669"/>
    <property type="project" value="InterPro"/>
</dbReference>
<keyword evidence="2" id="KW-0677">Repeat</keyword>
<dbReference type="InterPro" id="IPR039091">
    <property type="entry name" value="AHR/AHRR"/>
</dbReference>
<evidence type="ECO:0000256" key="5">
    <source>
        <dbReference type="ARBA" id="ARBA00023159"/>
    </source>
</evidence>
<dbReference type="InterPro" id="IPR001610">
    <property type="entry name" value="PAC"/>
</dbReference>
<protein>
    <submittedName>
        <fullName evidence="12">Aryl hydrocarbon receptor-like</fullName>
    </submittedName>
</protein>
<dbReference type="SUPFAM" id="SSF55785">
    <property type="entry name" value="PYP-like sensor domain (PAS domain)"/>
    <property type="match status" value="2"/>
</dbReference>
<evidence type="ECO:0000259" key="10">
    <source>
        <dbReference type="PROSITE" id="PS50112"/>
    </source>
</evidence>
<keyword evidence="3" id="KW-0805">Transcription regulation</keyword>
<keyword evidence="5" id="KW-0010">Activator</keyword>
<evidence type="ECO:0000256" key="7">
    <source>
        <dbReference type="ARBA" id="ARBA00023242"/>
    </source>
</evidence>